<dbReference type="Proteomes" id="UP001519325">
    <property type="component" value="Unassembled WGS sequence"/>
</dbReference>
<feature type="transmembrane region" description="Helical" evidence="1">
    <location>
        <begin position="6"/>
        <end position="38"/>
    </location>
</feature>
<keyword evidence="1" id="KW-0812">Transmembrane</keyword>
<proteinExistence type="predicted"/>
<keyword evidence="1" id="KW-1133">Transmembrane helix</keyword>
<name>A0ABS4QV02_9NOCA</name>
<reference evidence="2 3" key="1">
    <citation type="submission" date="2021-03" db="EMBL/GenBank/DDBJ databases">
        <title>Sequencing the genomes of 1000 actinobacteria strains.</title>
        <authorList>
            <person name="Klenk H.-P."/>
        </authorList>
    </citation>
    <scope>NUCLEOTIDE SEQUENCE [LARGE SCALE GENOMIC DNA]</scope>
    <source>
        <strain evidence="2 3">DSM 45516</strain>
    </source>
</reference>
<dbReference type="EMBL" id="JAGGMR010000001">
    <property type="protein sequence ID" value="MBP2194441.1"/>
    <property type="molecule type" value="Genomic_DNA"/>
</dbReference>
<dbReference type="Pfam" id="PF19626">
    <property type="entry name" value="DUF6131"/>
    <property type="match status" value="1"/>
</dbReference>
<accession>A0ABS4QV02</accession>
<keyword evidence="1" id="KW-0472">Membrane</keyword>
<keyword evidence="3" id="KW-1185">Reference proteome</keyword>
<evidence type="ECO:0000313" key="3">
    <source>
        <dbReference type="Proteomes" id="UP001519325"/>
    </source>
</evidence>
<evidence type="ECO:0000256" key="1">
    <source>
        <dbReference type="SAM" id="Phobius"/>
    </source>
</evidence>
<evidence type="ECO:0000313" key="2">
    <source>
        <dbReference type="EMBL" id="MBP2194441.1"/>
    </source>
</evidence>
<dbReference type="InterPro" id="IPR046134">
    <property type="entry name" value="DUF6131"/>
</dbReference>
<comment type="caution">
    <text evidence="2">The sequence shown here is derived from an EMBL/GenBank/DDBJ whole genome shotgun (WGS) entry which is preliminary data.</text>
</comment>
<organism evidence="2 3">
    <name type="scientific">Nocardia goodfellowii</name>
    <dbReference type="NCBI Taxonomy" id="882446"/>
    <lineage>
        <taxon>Bacteria</taxon>
        <taxon>Bacillati</taxon>
        <taxon>Actinomycetota</taxon>
        <taxon>Actinomycetes</taxon>
        <taxon>Mycobacteriales</taxon>
        <taxon>Nocardiaceae</taxon>
        <taxon>Nocardia</taxon>
    </lineage>
</organism>
<gene>
    <name evidence="2" type="ORF">BJ987_007342</name>
</gene>
<dbReference type="RefSeq" id="WP_194819630.1">
    <property type="nucleotide sequence ID" value="NZ_JAGGMR010000001.1"/>
</dbReference>
<sequence length="51" mass="5350">MIVLGLVLLVVGWLLGIPLLTTAGIIVLIIGLVLLIAGSVGRPVGGRRHYY</sequence>
<protein>
    <submittedName>
        <fullName evidence="2">Uncharacterized protein (DUF58 family)</fullName>
    </submittedName>
</protein>